<feature type="compositionally biased region" description="Pro residues" evidence="1">
    <location>
        <begin position="1"/>
        <end position="11"/>
    </location>
</feature>
<organism evidence="2 3">
    <name type="scientific">Roseovarius indicus</name>
    <dbReference type="NCBI Taxonomy" id="540747"/>
    <lineage>
        <taxon>Bacteria</taxon>
        <taxon>Pseudomonadati</taxon>
        <taxon>Pseudomonadota</taxon>
        <taxon>Alphaproteobacteria</taxon>
        <taxon>Rhodobacterales</taxon>
        <taxon>Roseobacteraceae</taxon>
        <taxon>Roseovarius</taxon>
    </lineage>
</organism>
<dbReference type="EMBL" id="CP031598">
    <property type="protein sequence ID" value="QEW27311.1"/>
    <property type="molecule type" value="Genomic_DNA"/>
</dbReference>
<reference evidence="2 3" key="1">
    <citation type="submission" date="2018-08" db="EMBL/GenBank/DDBJ databases">
        <title>Genetic Globetrotter - A new plasmid hitch-hiking vast phylogenetic and geographic distances.</title>
        <authorList>
            <person name="Vollmers J."/>
            <person name="Petersen J."/>
        </authorList>
    </citation>
    <scope>NUCLEOTIDE SEQUENCE [LARGE SCALE GENOMIC DNA]</scope>
    <source>
        <strain evidence="2 3">DSM 26383</strain>
    </source>
</reference>
<evidence type="ECO:0000313" key="2">
    <source>
        <dbReference type="EMBL" id="QEW27311.1"/>
    </source>
</evidence>
<feature type="region of interest" description="Disordered" evidence="1">
    <location>
        <begin position="1"/>
        <end position="42"/>
    </location>
</feature>
<protein>
    <submittedName>
        <fullName evidence="2">Uncharacterized protein</fullName>
    </submittedName>
</protein>
<feature type="compositionally biased region" description="Low complexity" evidence="1">
    <location>
        <begin position="14"/>
        <end position="27"/>
    </location>
</feature>
<sequence length="42" mass="4467">MAKTATPPPDTGKPKPQNPTKTTPNSPRVTATTRVFNDFAAI</sequence>
<dbReference type="KEGG" id="rid:RIdsm_03123"/>
<dbReference type="Proteomes" id="UP000325785">
    <property type="component" value="Chromosome"/>
</dbReference>
<dbReference type="RefSeq" id="WP_268793838.1">
    <property type="nucleotide sequence ID" value="NZ_CAXRJZ010000061.1"/>
</dbReference>
<evidence type="ECO:0000313" key="3">
    <source>
        <dbReference type="Proteomes" id="UP000325785"/>
    </source>
</evidence>
<gene>
    <name evidence="2" type="ORF">RIdsm_03123</name>
</gene>
<dbReference type="AlphaFoldDB" id="A0A5P3ADL9"/>
<accession>A0A5P3ADL9</accession>
<name>A0A5P3ADL9_9RHOB</name>
<proteinExistence type="predicted"/>
<evidence type="ECO:0000256" key="1">
    <source>
        <dbReference type="SAM" id="MobiDB-lite"/>
    </source>
</evidence>